<sequence>MSWASKNLGCSETEHPTHEKGEKSWLQRTSATSTTCATTEASSSKAATPPGTAPAATPKSSATAGRATSTARSAGPATTRSASVCATTGATTRRAGTTTSATWRAWSFNMPGTSSYKTMHRRLARERGKATEFACIDCAKPAHEWSFNNVGQRSNVDHYDPRCRSCHRRFDRPVSLCTIDGCERPNKGRGLCRLHYARWFRLGSVDLPPTRKCNECERKHYARGLCRMHYVRQQRRQPREGNT</sequence>
<evidence type="ECO:0000313" key="2">
    <source>
        <dbReference type="EMBL" id="AGT20733.1"/>
    </source>
</evidence>
<accession>S5YFA1</accession>
<dbReference type="GeneID" id="16836327"/>
<feature type="compositionally biased region" description="Low complexity" evidence="1">
    <location>
        <begin position="86"/>
        <end position="98"/>
    </location>
</feature>
<feature type="compositionally biased region" description="Polar residues" evidence="1">
    <location>
        <begin position="1"/>
        <end position="10"/>
    </location>
</feature>
<name>S5YFA1_9CAUD</name>
<protein>
    <submittedName>
        <fullName evidence="2">Uncharacterized protein</fullName>
    </submittedName>
</protein>
<reference evidence="3" key="1">
    <citation type="submission" date="2013-05" db="EMBL/GenBank/DDBJ databases">
        <authorList>
            <person name="Munsamy V."/>
            <person name="Jalloh C.S."/>
            <person name="Khambule S.L."/>
            <person name="Mkhwanazi S.M."/>
            <person name="Pillay K."/>
            <person name="Wellmann A.L."/>
            <person name="Zikalala T.S."/>
            <person name="Pillay B."/>
            <person name="Larsen M.H."/>
            <person name="Jacobs W.Jr."/>
            <person name="Rubin E.J."/>
            <person name="Kasprowicz V.O."/>
            <person name="Bishai W.R."/>
            <person name="Bowman C.A."/>
            <person name="Russell D.A."/>
            <person name="Jacobs-Sera D."/>
            <person name="Hendrix R.W."/>
            <person name="Hatfull G.F."/>
        </authorList>
    </citation>
    <scope>NUCLEOTIDE SEQUENCE [LARGE SCALE GENOMIC DNA]</scope>
</reference>
<feature type="region of interest" description="Disordered" evidence="1">
    <location>
        <begin position="1"/>
        <end position="98"/>
    </location>
</feature>
<evidence type="ECO:0000256" key="1">
    <source>
        <dbReference type="SAM" id="MobiDB-lite"/>
    </source>
</evidence>
<evidence type="ECO:0000313" key="3">
    <source>
        <dbReference type="Proteomes" id="UP000015923"/>
    </source>
</evidence>
<proteinExistence type="predicted"/>
<dbReference type="Proteomes" id="UP000015923">
    <property type="component" value="Segment"/>
</dbReference>
<gene>
    <name evidence="2" type="primary">103</name>
    <name evidence="2" type="ORF">PBI_DYLAN_103</name>
</gene>
<feature type="compositionally biased region" description="Basic and acidic residues" evidence="1">
    <location>
        <begin position="12"/>
        <end position="25"/>
    </location>
</feature>
<feature type="compositionally biased region" description="Polar residues" evidence="1">
    <location>
        <begin position="76"/>
        <end position="85"/>
    </location>
</feature>
<dbReference type="EMBL" id="KF024730">
    <property type="protein sequence ID" value="AGT20733.1"/>
    <property type="molecule type" value="Genomic_DNA"/>
</dbReference>
<dbReference type="RefSeq" id="YP_008530667.1">
    <property type="nucleotide sequence ID" value="NC_022325.1"/>
</dbReference>
<feature type="compositionally biased region" description="Low complexity" evidence="1">
    <location>
        <begin position="29"/>
        <end position="75"/>
    </location>
</feature>
<dbReference type="KEGG" id="vg:16836327"/>
<organism evidence="2 3">
    <name type="scientific">Mycobacterium phage Dylan</name>
    <dbReference type="NCBI Taxonomy" id="1340831"/>
    <lineage>
        <taxon>Viruses</taxon>
        <taxon>Duplodnaviria</taxon>
        <taxon>Heunggongvirae</taxon>
        <taxon>Uroviricota</taxon>
        <taxon>Caudoviricetes</taxon>
        <taxon>Corndogvirus</taxon>
        <taxon>Corndogvirus firecracker</taxon>
    </lineage>
</organism>